<feature type="domain" description="DUF2249" evidence="1">
    <location>
        <begin position="6"/>
        <end position="72"/>
    </location>
</feature>
<dbReference type="EMBL" id="RSEJ01000001">
    <property type="protein sequence ID" value="NBI50965.1"/>
    <property type="molecule type" value="Genomic_DNA"/>
</dbReference>
<dbReference type="SUPFAM" id="SSF64307">
    <property type="entry name" value="SirA-like"/>
    <property type="match status" value="1"/>
</dbReference>
<comment type="caution">
    <text evidence="2">The sequence shown here is derived from an EMBL/GenBank/DDBJ whole genome shotgun (WGS) entry which is preliminary data.</text>
</comment>
<evidence type="ECO:0000313" key="3">
    <source>
        <dbReference type="Proteomes" id="UP000738517"/>
    </source>
</evidence>
<accession>A0ABW9YBW1</accession>
<name>A0ABW9YBW1_9GAMM</name>
<evidence type="ECO:0000259" key="1">
    <source>
        <dbReference type="Pfam" id="PF10006"/>
    </source>
</evidence>
<evidence type="ECO:0000313" key="2">
    <source>
        <dbReference type="EMBL" id="NBI50965.1"/>
    </source>
</evidence>
<dbReference type="InterPro" id="IPR036868">
    <property type="entry name" value="TusA-like_sf"/>
</dbReference>
<dbReference type="InterPro" id="IPR018720">
    <property type="entry name" value="DUF2249"/>
</dbReference>
<keyword evidence="3" id="KW-1185">Reference proteome</keyword>
<reference evidence="2 3" key="1">
    <citation type="journal article" date="2017" name="Int. J. Syst. Evol. Microbiol.">
        <title>Photobacterium alginatilyticum sp. nov., a marine bacterium isolated from bottom seawater.</title>
        <authorList>
            <person name="Wang X."/>
            <person name="Wang Y."/>
            <person name="Yang X."/>
            <person name="Sun H."/>
            <person name="Li B."/>
            <person name="Zhang X.H."/>
        </authorList>
    </citation>
    <scope>NUCLEOTIDE SEQUENCE [LARGE SCALE GENOMIC DNA]</scope>
    <source>
        <strain evidence="2 3">P03D4</strain>
    </source>
</reference>
<dbReference type="RefSeq" id="WP_160648120.1">
    <property type="nucleotide sequence ID" value="NZ_RSEJ01000001.1"/>
</dbReference>
<protein>
    <submittedName>
        <fullName evidence="2">DUF2249 domain-containing protein</fullName>
    </submittedName>
</protein>
<dbReference type="Proteomes" id="UP000738517">
    <property type="component" value="Unassembled WGS sequence"/>
</dbReference>
<sequence>MDSIITLDVSDLEPPQPMHTICQALTTLQRGQLLHVRHRREPVPLFAILTEQQFEYRHTEEGAGRHHIWIWHQGDEQAYNKLDEKQ</sequence>
<proteinExistence type="predicted"/>
<organism evidence="2 3">
    <name type="scientific">Photobacterium alginatilyticum</name>
    <dbReference type="NCBI Taxonomy" id="1775171"/>
    <lineage>
        <taxon>Bacteria</taxon>
        <taxon>Pseudomonadati</taxon>
        <taxon>Pseudomonadota</taxon>
        <taxon>Gammaproteobacteria</taxon>
        <taxon>Vibrionales</taxon>
        <taxon>Vibrionaceae</taxon>
        <taxon>Photobacterium</taxon>
    </lineage>
</organism>
<dbReference type="Pfam" id="PF10006">
    <property type="entry name" value="DUF2249"/>
    <property type="match status" value="1"/>
</dbReference>
<gene>
    <name evidence="2" type="ORF">EIZ48_00035</name>
</gene>